<dbReference type="OMA" id="NIAPCNI"/>
<dbReference type="InterPro" id="IPR036055">
    <property type="entry name" value="LDL_receptor-like_sf"/>
</dbReference>
<reference evidence="7 8" key="1">
    <citation type="submission" date="2018-08" db="EMBL/GenBank/DDBJ databases">
        <authorList>
            <person name="Laetsch R D."/>
            <person name="Stevens L."/>
            <person name="Kumar S."/>
            <person name="Blaxter L. M."/>
        </authorList>
    </citation>
    <scope>NUCLEOTIDE SEQUENCE [LARGE SCALE GENOMIC DNA]</scope>
</reference>
<feature type="domain" description="CUB" evidence="6">
    <location>
        <begin position="41"/>
        <end position="181"/>
    </location>
</feature>
<dbReference type="EMBL" id="UYRX01000060">
    <property type="protein sequence ID" value="VDK71987.1"/>
    <property type="molecule type" value="Genomic_DNA"/>
</dbReference>
<dbReference type="Pfam" id="PF00431">
    <property type="entry name" value="CUB"/>
    <property type="match status" value="1"/>
</dbReference>
<feature type="signal peptide" evidence="5">
    <location>
        <begin position="1"/>
        <end position="21"/>
    </location>
</feature>
<keyword evidence="8" id="KW-1185">Reference proteome</keyword>
<organism evidence="7 8">
    <name type="scientific">Litomosoides sigmodontis</name>
    <name type="common">Filarial nematode worm</name>
    <dbReference type="NCBI Taxonomy" id="42156"/>
    <lineage>
        <taxon>Eukaryota</taxon>
        <taxon>Metazoa</taxon>
        <taxon>Ecdysozoa</taxon>
        <taxon>Nematoda</taxon>
        <taxon>Chromadorea</taxon>
        <taxon>Rhabditida</taxon>
        <taxon>Spirurina</taxon>
        <taxon>Spiruromorpha</taxon>
        <taxon>Filarioidea</taxon>
        <taxon>Onchocercidae</taxon>
        <taxon>Litomosoides</taxon>
    </lineage>
</organism>
<evidence type="ECO:0000256" key="5">
    <source>
        <dbReference type="SAM" id="SignalP"/>
    </source>
</evidence>
<dbReference type="OrthoDB" id="6514358at2759"/>
<proteinExistence type="predicted"/>
<dbReference type="InterPro" id="IPR035914">
    <property type="entry name" value="Sperma_CUB_dom_sf"/>
</dbReference>
<evidence type="ECO:0000259" key="6">
    <source>
        <dbReference type="PROSITE" id="PS01180"/>
    </source>
</evidence>
<gene>
    <name evidence="7" type="ORF">NLS_LOCUS1633</name>
</gene>
<keyword evidence="4" id="KW-1133">Transmembrane helix</keyword>
<dbReference type="SUPFAM" id="SSF49854">
    <property type="entry name" value="Spermadhesin, CUB domain"/>
    <property type="match status" value="1"/>
</dbReference>
<dbReference type="PANTHER" id="PTHR24251">
    <property type="entry name" value="OVOCHYMASE-RELATED"/>
    <property type="match status" value="1"/>
</dbReference>
<dbReference type="SMART" id="SM00192">
    <property type="entry name" value="LDLa"/>
    <property type="match status" value="1"/>
</dbReference>
<evidence type="ECO:0000256" key="4">
    <source>
        <dbReference type="SAM" id="Phobius"/>
    </source>
</evidence>
<dbReference type="PROSITE" id="PS50068">
    <property type="entry name" value="LDLRA_2"/>
    <property type="match status" value="1"/>
</dbReference>
<dbReference type="Gene3D" id="4.10.400.10">
    <property type="entry name" value="Low-density Lipoprotein Receptor"/>
    <property type="match status" value="1"/>
</dbReference>
<evidence type="ECO:0000256" key="3">
    <source>
        <dbReference type="PROSITE-ProRule" id="PRU00124"/>
    </source>
</evidence>
<dbReference type="SUPFAM" id="SSF57424">
    <property type="entry name" value="LDL receptor-like module"/>
    <property type="match status" value="1"/>
</dbReference>
<dbReference type="CDD" id="cd00112">
    <property type="entry name" value="LDLa"/>
    <property type="match status" value="1"/>
</dbReference>
<name>A0A3P6SIA3_LITSI</name>
<keyword evidence="2 3" id="KW-1015">Disulfide bond</keyword>
<keyword evidence="1" id="KW-0677">Repeat</keyword>
<sequence>MICTTFLLFISCCILITPVQAVLSYEPQISYFDGTSYLDNCKSKLERRVTALSGLLISHQLYGSIPYNASKNCFLLIAAPSGYRIRLRVLDFNVLGDAHNCDKDTLHVFDHEKPIDPQTLRDATQEDTSLGPILGQFCGTIRNASELAVSTENALTLWWHTDAELPFHHNGEGFRLLWSAFRKSNIGEFFSKILLNLQRNCTATRYDKLLAIIISAPCNAQREFMCKNQECIAAELACNRYPDCKDESDLIRELQIAHQCDFLTNDPLGSLTGLALLLISMAAVSLSTCLCICACMCCKCMRTPNKACTTAAAEALPIGRTARCTAASTTTLQQPLSPGFYPPSPPVMSPLVEKKFQRKAAMNGVVSGRDLIDQLHYRSNFTIKHGVPYSHLLITASNEYGSTPVQINSDYTFHWCLTSKKPNRDLIFSNRCESFSLIIASSCLWTRYFEFCNFQLSLSLEQKKIGISFGKTKYLSLQSIKPEFIASATVPFYQDIRIILSILFNVSLNSEEKEKEQGQSVCNIR</sequence>
<evidence type="ECO:0000256" key="1">
    <source>
        <dbReference type="ARBA" id="ARBA00022737"/>
    </source>
</evidence>
<keyword evidence="5" id="KW-0732">Signal</keyword>
<dbReference type="Gene3D" id="2.60.120.290">
    <property type="entry name" value="Spermadhesin, CUB domain"/>
    <property type="match status" value="1"/>
</dbReference>
<evidence type="ECO:0000313" key="8">
    <source>
        <dbReference type="Proteomes" id="UP000277928"/>
    </source>
</evidence>
<feature type="chain" id="PRO_5018250500" description="CUB domain-containing protein" evidence="5">
    <location>
        <begin position="22"/>
        <end position="525"/>
    </location>
</feature>
<dbReference type="PROSITE" id="PS01180">
    <property type="entry name" value="CUB"/>
    <property type="match status" value="1"/>
</dbReference>
<accession>A0A3P6SIA3</accession>
<protein>
    <recommendedName>
        <fullName evidence="6">CUB domain-containing protein</fullName>
    </recommendedName>
</protein>
<dbReference type="Proteomes" id="UP000277928">
    <property type="component" value="Unassembled WGS sequence"/>
</dbReference>
<feature type="transmembrane region" description="Helical" evidence="4">
    <location>
        <begin position="274"/>
        <end position="297"/>
    </location>
</feature>
<dbReference type="Pfam" id="PF00057">
    <property type="entry name" value="Ldl_recept_a"/>
    <property type="match status" value="1"/>
</dbReference>
<evidence type="ECO:0000313" key="7">
    <source>
        <dbReference type="EMBL" id="VDK71987.1"/>
    </source>
</evidence>
<dbReference type="InterPro" id="IPR002172">
    <property type="entry name" value="LDrepeatLR_classA_rpt"/>
</dbReference>
<dbReference type="AlphaFoldDB" id="A0A3P6SIA3"/>
<evidence type="ECO:0000256" key="2">
    <source>
        <dbReference type="ARBA" id="ARBA00023157"/>
    </source>
</evidence>
<dbReference type="SMART" id="SM00042">
    <property type="entry name" value="CUB"/>
    <property type="match status" value="1"/>
</dbReference>
<keyword evidence="4" id="KW-0472">Membrane</keyword>
<comment type="caution">
    <text evidence="3">Lacks conserved residue(s) required for the propagation of feature annotation.</text>
</comment>
<dbReference type="STRING" id="42156.A0A3P6SIA3"/>
<feature type="disulfide bond" evidence="3">
    <location>
        <begin position="226"/>
        <end position="244"/>
    </location>
</feature>
<keyword evidence="4" id="KW-0812">Transmembrane</keyword>
<dbReference type="CDD" id="cd00041">
    <property type="entry name" value="CUB"/>
    <property type="match status" value="1"/>
</dbReference>
<dbReference type="InterPro" id="IPR000859">
    <property type="entry name" value="CUB_dom"/>
</dbReference>